<dbReference type="GO" id="GO:0003779">
    <property type="term" value="F:actin binding"/>
    <property type="evidence" value="ECO:0007669"/>
    <property type="project" value="TreeGrafter"/>
</dbReference>
<dbReference type="InterPro" id="IPR001781">
    <property type="entry name" value="Znf_LIM"/>
</dbReference>
<dbReference type="PANTHER" id="PTHR24214">
    <property type="entry name" value="PDZ AND LIM DOMAIN PROTEIN ZASP"/>
    <property type="match status" value="1"/>
</dbReference>
<dbReference type="GO" id="GO:0005912">
    <property type="term" value="C:adherens junction"/>
    <property type="evidence" value="ECO:0007669"/>
    <property type="project" value="TreeGrafter"/>
</dbReference>
<proteinExistence type="predicted"/>
<keyword evidence="4 6" id="KW-0862">Zinc</keyword>
<keyword evidence="2" id="KW-0963">Cytoplasm</keyword>
<dbReference type="FunFam" id="2.10.110.10:FF:000020">
    <property type="entry name" value="PDZ and LIM domain protein 5"/>
    <property type="match status" value="1"/>
</dbReference>
<evidence type="ECO:0008006" key="12">
    <source>
        <dbReference type="Google" id="ProtNLM"/>
    </source>
</evidence>
<dbReference type="FunFam" id="2.10.110.10:FF:000069">
    <property type="entry name" value="Uncharacterized protein, isoform Z"/>
    <property type="match status" value="1"/>
</dbReference>
<dbReference type="CDD" id="cd09455">
    <property type="entry name" value="LIM1_Enigma_like_1"/>
    <property type="match status" value="1"/>
</dbReference>
<evidence type="ECO:0000259" key="8">
    <source>
        <dbReference type="PROSITE" id="PS50023"/>
    </source>
</evidence>
<accession>A0A8J2M1A1</accession>
<feature type="domain" description="LIM zinc-binding" evidence="8">
    <location>
        <begin position="954"/>
        <end position="1013"/>
    </location>
</feature>
<feature type="domain" description="PDZ" evidence="9">
    <location>
        <begin position="8"/>
        <end position="83"/>
    </location>
</feature>
<evidence type="ECO:0000313" key="11">
    <source>
        <dbReference type="Proteomes" id="UP000746747"/>
    </source>
</evidence>
<feature type="domain" description="LIM zinc-binding" evidence="8">
    <location>
        <begin position="246"/>
        <end position="305"/>
    </location>
</feature>
<dbReference type="SMART" id="SM00735">
    <property type="entry name" value="ZM"/>
    <property type="match status" value="1"/>
</dbReference>
<dbReference type="GO" id="GO:0046872">
    <property type="term" value="F:metal ion binding"/>
    <property type="evidence" value="ECO:0007669"/>
    <property type="project" value="UniProtKB-KW"/>
</dbReference>
<feature type="region of interest" description="Disordered" evidence="7">
    <location>
        <begin position="212"/>
        <end position="234"/>
    </location>
</feature>
<evidence type="ECO:0000256" key="6">
    <source>
        <dbReference type="PROSITE-ProRule" id="PRU00125"/>
    </source>
</evidence>
<evidence type="ECO:0000256" key="1">
    <source>
        <dbReference type="ARBA" id="ARBA00004496"/>
    </source>
</evidence>
<comment type="subcellular location">
    <subcellularLocation>
        <location evidence="1">Cytoplasm</location>
    </subcellularLocation>
</comment>
<dbReference type="SMART" id="SM00132">
    <property type="entry name" value="LIM"/>
    <property type="match status" value="4"/>
</dbReference>
<dbReference type="PROSITE" id="PS50023">
    <property type="entry name" value="LIM_DOMAIN_2"/>
    <property type="match status" value="3"/>
</dbReference>
<evidence type="ECO:0000259" key="9">
    <source>
        <dbReference type="PROSITE" id="PS50106"/>
    </source>
</evidence>
<keyword evidence="5 6" id="KW-0440">LIM domain</keyword>
<dbReference type="PANTHER" id="PTHR24214:SF38">
    <property type="entry name" value="PDZ AND LIM DOMAIN PROTEIN ZASP-RELATED"/>
    <property type="match status" value="1"/>
</dbReference>
<dbReference type="EMBL" id="CAKAEH010001565">
    <property type="protein sequence ID" value="CAG9537620.1"/>
    <property type="molecule type" value="Genomic_DNA"/>
</dbReference>
<dbReference type="GO" id="GO:0001725">
    <property type="term" value="C:stress fiber"/>
    <property type="evidence" value="ECO:0007669"/>
    <property type="project" value="TreeGrafter"/>
</dbReference>
<feature type="compositionally biased region" description="Polar residues" evidence="7">
    <location>
        <begin position="225"/>
        <end position="234"/>
    </location>
</feature>
<dbReference type="GO" id="GO:0030018">
    <property type="term" value="C:Z disc"/>
    <property type="evidence" value="ECO:0007669"/>
    <property type="project" value="TreeGrafter"/>
</dbReference>
<dbReference type="Proteomes" id="UP000746747">
    <property type="component" value="Unassembled WGS sequence"/>
</dbReference>
<feature type="domain" description="LIM zinc-binding" evidence="8">
    <location>
        <begin position="1014"/>
        <end position="1068"/>
    </location>
</feature>
<dbReference type="Gene3D" id="2.30.42.10">
    <property type="match status" value="1"/>
</dbReference>
<dbReference type="GO" id="GO:0051371">
    <property type="term" value="F:muscle alpha-actinin binding"/>
    <property type="evidence" value="ECO:0007669"/>
    <property type="project" value="TreeGrafter"/>
</dbReference>
<comment type="caution">
    <text evidence="10">The sequence shown here is derived from an EMBL/GenBank/DDBJ whole genome shotgun (WGS) entry which is preliminary data.</text>
</comment>
<dbReference type="Gene3D" id="2.10.110.10">
    <property type="entry name" value="Cysteine Rich Protein"/>
    <property type="match status" value="4"/>
</dbReference>
<dbReference type="AlphaFoldDB" id="A0A8J2M1A1"/>
<dbReference type="FunFam" id="2.10.110.10:FF:000060">
    <property type="entry name" value="Uncharacterized protein, isoform Z"/>
    <property type="match status" value="1"/>
</dbReference>
<name>A0A8J2M1A1_9BILA</name>
<reference evidence="10" key="1">
    <citation type="submission" date="2021-09" db="EMBL/GenBank/DDBJ databases">
        <authorList>
            <consortium name="Pathogen Informatics"/>
        </authorList>
    </citation>
    <scope>NUCLEOTIDE SEQUENCE</scope>
</reference>
<dbReference type="PROSITE" id="PS50106">
    <property type="entry name" value="PDZ"/>
    <property type="match status" value="1"/>
</dbReference>
<dbReference type="PROSITE" id="PS00478">
    <property type="entry name" value="LIM_DOMAIN_1"/>
    <property type="match status" value="2"/>
</dbReference>
<dbReference type="CDD" id="cd09461">
    <property type="entry name" value="LIM3_Enigma_like_1"/>
    <property type="match status" value="1"/>
</dbReference>
<dbReference type="GO" id="GO:0031941">
    <property type="term" value="C:filamentous actin"/>
    <property type="evidence" value="ECO:0007669"/>
    <property type="project" value="TreeGrafter"/>
</dbReference>
<protein>
    <recommendedName>
        <fullName evidence="12">PDZ and LIM domain protein Zasp</fullName>
    </recommendedName>
</protein>
<evidence type="ECO:0000256" key="3">
    <source>
        <dbReference type="ARBA" id="ARBA00022723"/>
    </source>
</evidence>
<dbReference type="InterPro" id="IPR001478">
    <property type="entry name" value="PDZ"/>
</dbReference>
<dbReference type="SUPFAM" id="SSF57716">
    <property type="entry name" value="Glucocorticoid receptor-like (DNA-binding domain)"/>
    <property type="match status" value="3"/>
</dbReference>
<dbReference type="Pfam" id="PF00412">
    <property type="entry name" value="LIM"/>
    <property type="match status" value="4"/>
</dbReference>
<sequence>MAQAEMVTVRMSRGQMDTPWGFDIGPELAIVNVIGGSLADRAGLLNGDVLVELEGHQNLNVELAKQLLSKTEHRVELIVHRTGDNIIHRIWRPSVTGNTEYNKFQHSVFNVPSTDGQKMEPPIVPLKVSLEHQNPEPIPIPGFNVAAQPFGDHQEVKHLQYNSPMSLYSPQTAAEQYLQQTGGLFGTDPNLAKQKEVPLYLRSETLRLIQESERSKENGEHAISVRSTKINQEQTRPNVENIPEAPMCFICGRNIKGVMCRAYDRTMHSDCFQCSTCGSFLKNQGHHFINDKFYCDIHGRQLRGGSSVAKRDQIHWSVARKPKIVPTSDKNTLLTPYQPEVMTRQSISIIPTPWKTQSPISPSNRGVPPAATLYGQELNELKKEIYNSSMSSGNMSDQQSHQPSQKLLSRVRSLPLEIQKVTSPRRLPCKHHWPPESHKIKRYWQCSYLIADVSKDSISSKPGQDELLLPLSKYIKENEDKLRKPPNPKQYLLRGEEKSYHWKPTNHLEKPIDHLEKNRTIEGNFSMACRCHLMPCDMLFRNSNYSEHTEQRKKFLDEYNCDVEEMHKIDIENLIDNVNSCECDNWRAVSPNDIDKYQEMKEYIQNKPDLVTICQNINHEIANSEIRENQRKGYEREGQNFDEGDVVDVDTHNSMEVKNPPIKERRDVQELCGKTEPQDVKNHCDEIGNIGLDTIEKEESIVEMEKKFITNVSQDITVKDLSHSEKNRKSKGNRWTTCEEWNVLDINNENQKVMKRIGGEIEKGQKEYTGLDLIEERDKQIAIESITRYQLQLHDPAKELSYMLENTIDFLKNLNNMEDRLVDGNGFCHQQQESTKYPGPNKVIKVVENRSNNCRNLAVNRDSYIKPSNVHESQNDELPKGRGILHTQSNRAPCCKDCRQEIRGAYVLANGLAYCPNHFICSNKSCGRKLLDIGFVEEKGHKYCERCFETEIAPRCAKCNQPITADCLNALQKQWHPHCFVCAHCHNPFGNSAFFLEQGQPYCETDWNRLFTTKCVSCHYPIEAGDRWVEALGAAFHSNCFNCTSCNVNLEGENFYAKNGAPYCKLHA</sequence>
<evidence type="ECO:0000256" key="5">
    <source>
        <dbReference type="ARBA" id="ARBA00023038"/>
    </source>
</evidence>
<evidence type="ECO:0000256" key="2">
    <source>
        <dbReference type="ARBA" id="ARBA00022490"/>
    </source>
</evidence>
<dbReference type="GO" id="GO:0061061">
    <property type="term" value="P:muscle structure development"/>
    <property type="evidence" value="ECO:0007669"/>
    <property type="project" value="TreeGrafter"/>
</dbReference>
<dbReference type="InterPro" id="IPR036034">
    <property type="entry name" value="PDZ_sf"/>
</dbReference>
<dbReference type="SUPFAM" id="SSF50156">
    <property type="entry name" value="PDZ domain-like"/>
    <property type="match status" value="1"/>
</dbReference>
<evidence type="ECO:0000256" key="4">
    <source>
        <dbReference type="ARBA" id="ARBA00022833"/>
    </source>
</evidence>
<organism evidence="10 11">
    <name type="scientific">Cercopithifilaria johnstoni</name>
    <dbReference type="NCBI Taxonomy" id="2874296"/>
    <lineage>
        <taxon>Eukaryota</taxon>
        <taxon>Metazoa</taxon>
        <taxon>Ecdysozoa</taxon>
        <taxon>Nematoda</taxon>
        <taxon>Chromadorea</taxon>
        <taxon>Rhabditida</taxon>
        <taxon>Spirurina</taxon>
        <taxon>Spiruromorpha</taxon>
        <taxon>Filarioidea</taxon>
        <taxon>Onchocercidae</taxon>
        <taxon>Cercopithifilaria</taxon>
    </lineage>
</organism>
<keyword evidence="11" id="KW-1185">Reference proteome</keyword>
<dbReference type="OrthoDB" id="5911912at2759"/>
<keyword evidence="3 6" id="KW-0479">Metal-binding</keyword>
<dbReference type="GO" id="GO:0030036">
    <property type="term" value="P:actin cytoskeleton organization"/>
    <property type="evidence" value="ECO:0007669"/>
    <property type="project" value="TreeGrafter"/>
</dbReference>
<evidence type="ECO:0000256" key="7">
    <source>
        <dbReference type="SAM" id="MobiDB-lite"/>
    </source>
</evidence>
<gene>
    <name evidence="10" type="ORF">CJOHNSTONI_LOCUS7415</name>
</gene>
<dbReference type="CDD" id="cd09360">
    <property type="entry name" value="LIM_ALP_like"/>
    <property type="match status" value="1"/>
</dbReference>
<dbReference type="SMART" id="SM00228">
    <property type="entry name" value="PDZ"/>
    <property type="match status" value="1"/>
</dbReference>
<evidence type="ECO:0000313" key="10">
    <source>
        <dbReference type="EMBL" id="CAG9537620.1"/>
    </source>
</evidence>
<dbReference type="InterPro" id="IPR006643">
    <property type="entry name" value="Zasp-like_motif"/>
</dbReference>
<dbReference type="InterPro" id="IPR050604">
    <property type="entry name" value="PDZ-LIM_domain"/>
</dbReference>